<keyword evidence="2" id="KW-0472">Membrane</keyword>
<reference evidence="3 4" key="2">
    <citation type="journal article" date="2010" name="Stand. Genomic Sci.">
        <title>Complete genome sequence of Nakamurella multipartita type strain (Y-104).</title>
        <authorList>
            <person name="Tice H."/>
            <person name="Mayilraj S."/>
            <person name="Sims D."/>
            <person name="Lapidus A."/>
            <person name="Nolan M."/>
            <person name="Lucas S."/>
            <person name="Glavina Del Rio T."/>
            <person name="Copeland A."/>
            <person name="Cheng J.F."/>
            <person name="Meincke L."/>
            <person name="Bruce D."/>
            <person name="Goodwin L."/>
            <person name="Pitluck S."/>
            <person name="Ivanova N."/>
            <person name="Mavromatis K."/>
            <person name="Ovchinnikova G."/>
            <person name="Pati A."/>
            <person name="Chen A."/>
            <person name="Palaniappan K."/>
            <person name="Land M."/>
            <person name="Hauser L."/>
            <person name="Chang Y.J."/>
            <person name="Jeffries C.D."/>
            <person name="Detter J.C."/>
            <person name="Brettin T."/>
            <person name="Rohde M."/>
            <person name="Goker M."/>
            <person name="Bristow J."/>
            <person name="Eisen J.A."/>
            <person name="Markowitz V."/>
            <person name="Hugenholtz P."/>
            <person name="Kyrpides N.C."/>
            <person name="Klenk H.P."/>
            <person name="Chen F."/>
        </authorList>
    </citation>
    <scope>NUCLEOTIDE SEQUENCE [LARGE SCALE GENOMIC DNA]</scope>
    <source>
        <strain evidence="4">ATCC 700099 / DSM 44233 / CIP 104796 / JCM 9543 / NBRC 105858 / Y-104</strain>
    </source>
</reference>
<proteinExistence type="predicted"/>
<keyword evidence="2" id="KW-0812">Transmembrane</keyword>
<feature type="region of interest" description="Disordered" evidence="1">
    <location>
        <begin position="1"/>
        <end position="24"/>
    </location>
</feature>
<evidence type="ECO:0000256" key="1">
    <source>
        <dbReference type="SAM" id="MobiDB-lite"/>
    </source>
</evidence>
<dbReference type="eggNOG" id="ENOG5033AAH">
    <property type="taxonomic scope" value="Bacteria"/>
</dbReference>
<dbReference type="KEGG" id="nml:Namu_3779"/>
<keyword evidence="2" id="KW-1133">Transmembrane helix</keyword>
<dbReference type="Proteomes" id="UP000002218">
    <property type="component" value="Chromosome"/>
</dbReference>
<evidence type="ECO:0008006" key="5">
    <source>
        <dbReference type="Google" id="ProtNLM"/>
    </source>
</evidence>
<organism evidence="3 4">
    <name type="scientific">Nakamurella multipartita (strain ATCC 700099 / DSM 44233 / CIP 104796 / JCM 9543 / NBRC 105858 / Y-104)</name>
    <name type="common">Microsphaera multipartita</name>
    <dbReference type="NCBI Taxonomy" id="479431"/>
    <lineage>
        <taxon>Bacteria</taxon>
        <taxon>Bacillati</taxon>
        <taxon>Actinomycetota</taxon>
        <taxon>Actinomycetes</taxon>
        <taxon>Nakamurellales</taxon>
        <taxon>Nakamurellaceae</taxon>
        <taxon>Nakamurella</taxon>
    </lineage>
</organism>
<feature type="region of interest" description="Disordered" evidence="1">
    <location>
        <begin position="96"/>
        <end position="128"/>
    </location>
</feature>
<accession>C8XG75</accession>
<reference evidence="4" key="1">
    <citation type="submission" date="2009-09" db="EMBL/GenBank/DDBJ databases">
        <title>The complete genome of Nakamurella multipartita DSM 44233.</title>
        <authorList>
            <consortium name="US DOE Joint Genome Institute (JGI-PGF)"/>
            <person name="Lucas S."/>
            <person name="Copeland A."/>
            <person name="Lapidus A."/>
            <person name="Glavina del Rio T."/>
            <person name="Dalin E."/>
            <person name="Tice H."/>
            <person name="Bruce D."/>
            <person name="Goodwin L."/>
            <person name="Pitluck S."/>
            <person name="Kyrpides N."/>
            <person name="Mavromatis K."/>
            <person name="Ivanova N."/>
            <person name="Ovchinnikova G."/>
            <person name="Sims D."/>
            <person name="Meincke L."/>
            <person name="Brettin T."/>
            <person name="Detter J.C."/>
            <person name="Han C."/>
            <person name="Larimer F."/>
            <person name="Land M."/>
            <person name="Hauser L."/>
            <person name="Markowitz V."/>
            <person name="Cheng J.-F."/>
            <person name="Hugenholtz P."/>
            <person name="Woyke T."/>
            <person name="Wu D."/>
            <person name="Klenk H.-P."/>
            <person name="Eisen J.A."/>
        </authorList>
    </citation>
    <scope>NUCLEOTIDE SEQUENCE [LARGE SCALE GENOMIC DNA]</scope>
    <source>
        <strain evidence="4">ATCC 700099 / DSM 44233 / CIP 104796 / JCM 9543 / NBRC 105858 / Y-104</strain>
    </source>
</reference>
<protein>
    <recommendedName>
        <fullName evidence="5">DUF3099 domain-containing protein</fullName>
    </recommendedName>
</protein>
<name>C8XG75_NAKMY</name>
<feature type="transmembrane region" description="Helical" evidence="2">
    <location>
        <begin position="71"/>
        <end position="90"/>
    </location>
</feature>
<dbReference type="AlphaFoldDB" id="C8XG75"/>
<feature type="transmembrane region" description="Helical" evidence="2">
    <location>
        <begin position="47"/>
        <end position="65"/>
    </location>
</feature>
<evidence type="ECO:0000313" key="4">
    <source>
        <dbReference type="Proteomes" id="UP000002218"/>
    </source>
</evidence>
<sequence length="128" mass="13868">MNPSANPSGGPAPANGGRSSRKAPAAAIITAAEPSYDDQLRSRRTRYSIMMGLRIPCLILAAFFYQTPWLAITIAALSIPLPWMAVLIANDRPAQKRKRMAPVTVNPERALPPGRHEIVDSAVDPDPR</sequence>
<dbReference type="STRING" id="479431.Namu_3779"/>
<gene>
    <name evidence="3" type="ordered locus">Namu_3779</name>
</gene>
<dbReference type="InterPro" id="IPR021449">
    <property type="entry name" value="DUF3099"/>
</dbReference>
<dbReference type="InParanoid" id="C8XG75"/>
<dbReference type="EMBL" id="CP001737">
    <property type="protein sequence ID" value="ACV80077.1"/>
    <property type="molecule type" value="Genomic_DNA"/>
</dbReference>
<evidence type="ECO:0000256" key="2">
    <source>
        <dbReference type="SAM" id="Phobius"/>
    </source>
</evidence>
<dbReference type="Pfam" id="PF11298">
    <property type="entry name" value="DUF3099"/>
    <property type="match status" value="1"/>
</dbReference>
<evidence type="ECO:0000313" key="3">
    <source>
        <dbReference type="EMBL" id="ACV80077.1"/>
    </source>
</evidence>
<dbReference type="HOGENOM" id="CLU_120892_2_0_11"/>
<keyword evidence="4" id="KW-1185">Reference proteome</keyword>
<feature type="compositionally biased region" description="Basic and acidic residues" evidence="1">
    <location>
        <begin position="114"/>
        <end position="128"/>
    </location>
</feature>